<dbReference type="Gene3D" id="1.10.287.470">
    <property type="entry name" value="Helix hairpin bin"/>
    <property type="match status" value="1"/>
</dbReference>
<dbReference type="Pfam" id="PF25881">
    <property type="entry name" value="HH_YBHG"/>
    <property type="match status" value="1"/>
</dbReference>
<keyword evidence="5" id="KW-1185">Reference proteome</keyword>
<dbReference type="PANTHER" id="PTHR30469:SF15">
    <property type="entry name" value="HLYD FAMILY OF SECRETION PROTEINS"/>
    <property type="match status" value="1"/>
</dbReference>
<dbReference type="PROSITE" id="PS51257">
    <property type="entry name" value="PROKAR_LIPOPROTEIN"/>
    <property type="match status" value="1"/>
</dbReference>
<dbReference type="Pfam" id="PF25954">
    <property type="entry name" value="Beta-barrel_RND_2"/>
    <property type="match status" value="1"/>
</dbReference>
<gene>
    <name evidence="4" type="ORF">DF185_05910</name>
</gene>
<dbReference type="Proteomes" id="UP000248079">
    <property type="component" value="Unassembled WGS sequence"/>
</dbReference>
<sequence length="360" mass="39866">MNSKTILLIAITATLAWGFQSCGSESNAKENQKADVTVSVQTVKMVNQPELLNFSGKIEAETHSNLSTRIMGQIARIYVEPGQKVSKDQLLVQIKDQDIKAKKAQVKANMIKAEAAFENAQKDYKRFKVLFEQKSASQKEMDDMTTHYNMAKAELEAVKQMEAEVNEMLRYSAIKAPYNGIIARKYMNDGDLASPGMPLVAIEKPGEYKVMARIPETEIAKIQKNDPVKVKIAAQNEIVNGKITEVNPSALYTGNQFEAKVVLQPTDDQKAKLFSGMYAQVSLEKGGMPGILIPNDVLVRKGQLTGVYTVSQMGTAMLRWVRVGKTKDNMTEILSGLSDGEQYIVSYQGKIWDGAKLSIK</sequence>
<dbReference type="NCBIfam" id="TIGR01730">
    <property type="entry name" value="RND_mfp"/>
    <property type="match status" value="1"/>
</dbReference>
<dbReference type="PANTHER" id="PTHR30469">
    <property type="entry name" value="MULTIDRUG RESISTANCE PROTEIN MDTA"/>
    <property type="match status" value="1"/>
</dbReference>
<organism evidence="4 5">
    <name type="scientific">Marinifilum breve</name>
    <dbReference type="NCBI Taxonomy" id="2184082"/>
    <lineage>
        <taxon>Bacteria</taxon>
        <taxon>Pseudomonadati</taxon>
        <taxon>Bacteroidota</taxon>
        <taxon>Bacteroidia</taxon>
        <taxon>Marinilabiliales</taxon>
        <taxon>Marinifilaceae</taxon>
    </lineage>
</organism>
<dbReference type="AlphaFoldDB" id="A0A2V4A0I6"/>
<dbReference type="EMBL" id="QFLI01000002">
    <property type="protein sequence ID" value="PXY02178.1"/>
    <property type="molecule type" value="Genomic_DNA"/>
</dbReference>
<dbReference type="Gene3D" id="2.40.30.170">
    <property type="match status" value="1"/>
</dbReference>
<evidence type="ECO:0000259" key="2">
    <source>
        <dbReference type="Pfam" id="PF25881"/>
    </source>
</evidence>
<dbReference type="GO" id="GO:1990281">
    <property type="term" value="C:efflux pump complex"/>
    <property type="evidence" value="ECO:0007669"/>
    <property type="project" value="TreeGrafter"/>
</dbReference>
<dbReference type="GO" id="GO:0015562">
    <property type="term" value="F:efflux transmembrane transporter activity"/>
    <property type="evidence" value="ECO:0007669"/>
    <property type="project" value="TreeGrafter"/>
</dbReference>
<dbReference type="Gene3D" id="2.40.420.20">
    <property type="match status" value="1"/>
</dbReference>
<dbReference type="Gene3D" id="2.40.50.100">
    <property type="match status" value="1"/>
</dbReference>
<comment type="caution">
    <text evidence="4">The sequence shown here is derived from an EMBL/GenBank/DDBJ whole genome shotgun (WGS) entry which is preliminary data.</text>
</comment>
<protein>
    <submittedName>
        <fullName evidence="4">Efflux RND transporter periplasmic adaptor subunit</fullName>
    </submittedName>
</protein>
<dbReference type="InterPro" id="IPR058792">
    <property type="entry name" value="Beta-barrel_RND_2"/>
</dbReference>
<name>A0A2V4A0I6_9BACT</name>
<evidence type="ECO:0000313" key="4">
    <source>
        <dbReference type="EMBL" id="PXY02178.1"/>
    </source>
</evidence>
<feature type="domain" description="YbhG-like alpha-helical hairpin" evidence="2">
    <location>
        <begin position="103"/>
        <end position="160"/>
    </location>
</feature>
<feature type="domain" description="CusB-like beta-barrel" evidence="3">
    <location>
        <begin position="211"/>
        <end position="285"/>
    </location>
</feature>
<evidence type="ECO:0000256" key="1">
    <source>
        <dbReference type="ARBA" id="ARBA00009477"/>
    </source>
</evidence>
<comment type="similarity">
    <text evidence="1">Belongs to the membrane fusion protein (MFP) (TC 8.A.1) family.</text>
</comment>
<evidence type="ECO:0000259" key="3">
    <source>
        <dbReference type="Pfam" id="PF25954"/>
    </source>
</evidence>
<proteinExistence type="inferred from homology"/>
<accession>A0A2V4A0I6</accession>
<dbReference type="InterPro" id="IPR006143">
    <property type="entry name" value="RND_pump_MFP"/>
</dbReference>
<dbReference type="OrthoDB" id="9806939at2"/>
<dbReference type="SUPFAM" id="SSF111369">
    <property type="entry name" value="HlyD-like secretion proteins"/>
    <property type="match status" value="1"/>
</dbReference>
<evidence type="ECO:0000313" key="5">
    <source>
        <dbReference type="Proteomes" id="UP000248079"/>
    </source>
</evidence>
<dbReference type="RefSeq" id="WP_110359812.1">
    <property type="nucleotide sequence ID" value="NZ_QFLI01000002.1"/>
</dbReference>
<reference evidence="4 5" key="1">
    <citation type="submission" date="2018-05" db="EMBL/GenBank/DDBJ databases">
        <title>Marinifilum breve JC075T sp. nov., a marine bacterium isolated from Yongle Blue Hole in the South China Sea.</title>
        <authorList>
            <person name="Fu T."/>
        </authorList>
    </citation>
    <scope>NUCLEOTIDE SEQUENCE [LARGE SCALE GENOMIC DNA]</scope>
    <source>
        <strain evidence="4 5">JC075</strain>
    </source>
</reference>
<dbReference type="InterPro" id="IPR059052">
    <property type="entry name" value="HH_YbhG-like"/>
</dbReference>